<dbReference type="OMA" id="THYISNV"/>
<reference evidence="11" key="3">
    <citation type="submission" date="2025-09" db="UniProtKB">
        <authorList>
            <consortium name="Ensembl"/>
        </authorList>
    </citation>
    <scope>IDENTIFICATION</scope>
</reference>
<sequence>LIWHPCIGMHLLLTLLLLSVLLHHSSVLSCRTGTQTECDAAPFVPGHNLVGEGFDIVRLQRKGAYVMDMRTYLSPNKTCVLCPNPLQDDVLQKLPSSVVDWRAISRCSADIFSSHHTSASSLVQAYSSQDNNDWSVGLDVPIDPGSGKLDVEGTRSKAYKFALERSKEDRYTFSIHSVTCSHYGFRMSIRPSLSLELKKHLEILPSHYDSSTKNDYDEFIHTYGTHFFKLVNLGGRMRRLTSSRSCLSSLNGLTSSEVHNCLSMGVAVGLGKVKLPTAVKACSNVLQNQDSSTNYTSGLHHHHTEMSGGNGWVGEFSLYQNDSKSYLIWLKSLKEHPDVVSYSLRPLYQLVPNKVQKAAVKAAIEQYLKDNAVKKSPPEPHCEGKIPNLASNCCPLQASRGTLVVTILRGYNLKGDLSDETEGYVQVFYGTTRRTTRMIVSNNPKWNEDFNFGKVDTTLALKIEVWDQDYKNDDLLAKCEEYLSQGTHTFTCKGKYGRVDVIYTLKCDPYLTGEKCSRYHPSP</sequence>
<dbReference type="GO" id="GO:0051607">
    <property type="term" value="P:defense response to virus"/>
    <property type="evidence" value="ECO:0007669"/>
    <property type="project" value="TreeGrafter"/>
</dbReference>
<evidence type="ECO:0000256" key="3">
    <source>
        <dbReference type="ARBA" id="ARBA00009214"/>
    </source>
</evidence>
<evidence type="ECO:0000256" key="5">
    <source>
        <dbReference type="ARBA" id="ARBA00022852"/>
    </source>
</evidence>
<dbReference type="GO" id="GO:0001771">
    <property type="term" value="P:immunological synapse formation"/>
    <property type="evidence" value="ECO:0007669"/>
    <property type="project" value="TreeGrafter"/>
</dbReference>
<accession>A0A087XWT8</accession>
<dbReference type="Pfam" id="PF00168">
    <property type="entry name" value="C2"/>
    <property type="match status" value="1"/>
</dbReference>
<dbReference type="Gene3D" id="2.60.40.150">
    <property type="entry name" value="C2 domain"/>
    <property type="match status" value="1"/>
</dbReference>
<dbReference type="GO" id="GO:0001913">
    <property type="term" value="P:T cell mediated cytotoxicity"/>
    <property type="evidence" value="ECO:0007669"/>
    <property type="project" value="TreeGrafter"/>
</dbReference>
<dbReference type="SMART" id="SM00239">
    <property type="entry name" value="C2"/>
    <property type="match status" value="1"/>
</dbReference>
<keyword evidence="8" id="KW-0732">Signal</keyword>
<feature type="signal peptide" evidence="8">
    <location>
        <begin position="1"/>
        <end position="27"/>
    </location>
</feature>
<comment type="similarity">
    <text evidence="3">Belongs to the complement C6/C7/C8/C9 family.</text>
</comment>
<dbReference type="PROSITE" id="PS51412">
    <property type="entry name" value="MACPF_2"/>
    <property type="match status" value="1"/>
</dbReference>
<dbReference type="eggNOG" id="ENOG502SC2W">
    <property type="taxonomic scope" value="Eukaryota"/>
</dbReference>
<evidence type="ECO:0000313" key="11">
    <source>
        <dbReference type="Ensembl" id="ENSPFOP00000010241.2"/>
    </source>
</evidence>
<dbReference type="InterPro" id="IPR000008">
    <property type="entry name" value="C2_dom"/>
</dbReference>
<dbReference type="Proteomes" id="UP000028760">
    <property type="component" value="Unassembled WGS sequence"/>
</dbReference>
<dbReference type="GO" id="GO:0016020">
    <property type="term" value="C:membrane"/>
    <property type="evidence" value="ECO:0007669"/>
    <property type="project" value="UniProtKB-SubCell"/>
</dbReference>
<name>A0A087XWT8_POEFO</name>
<dbReference type="GO" id="GO:0005576">
    <property type="term" value="C:extracellular region"/>
    <property type="evidence" value="ECO:0007669"/>
    <property type="project" value="UniProtKB-SubCell"/>
</dbReference>
<keyword evidence="6" id="KW-0472">Membrane</keyword>
<feature type="domain" description="C2" evidence="9">
    <location>
        <begin position="383"/>
        <end position="496"/>
    </location>
</feature>
<dbReference type="PROSITE" id="PS50004">
    <property type="entry name" value="C2"/>
    <property type="match status" value="1"/>
</dbReference>
<dbReference type="Pfam" id="PF01823">
    <property type="entry name" value="MACPF"/>
    <property type="match status" value="1"/>
</dbReference>
<dbReference type="GeneTree" id="ENSGT00530000063725"/>
<evidence type="ECO:0008006" key="13">
    <source>
        <dbReference type="Google" id="ProtNLM"/>
    </source>
</evidence>
<dbReference type="InterPro" id="IPR020863">
    <property type="entry name" value="MACPF_CS"/>
</dbReference>
<keyword evidence="7" id="KW-1015">Disulfide bond</keyword>
<evidence type="ECO:0000256" key="7">
    <source>
        <dbReference type="ARBA" id="ARBA00023157"/>
    </source>
</evidence>
<dbReference type="AlphaFoldDB" id="A0A087XWT8"/>
<feature type="chain" id="PRO_5001833651" description="Perforin 1.2" evidence="8">
    <location>
        <begin position="28"/>
        <end position="523"/>
    </location>
</feature>
<dbReference type="GO" id="GO:0022829">
    <property type="term" value="F:wide pore channel activity"/>
    <property type="evidence" value="ECO:0007669"/>
    <property type="project" value="TreeGrafter"/>
</dbReference>
<dbReference type="SUPFAM" id="SSF49562">
    <property type="entry name" value="C2 domain (Calcium/lipid-binding domain, CaLB)"/>
    <property type="match status" value="1"/>
</dbReference>
<dbReference type="SMART" id="SM00457">
    <property type="entry name" value="MACPF"/>
    <property type="match status" value="1"/>
</dbReference>
<evidence type="ECO:0000256" key="1">
    <source>
        <dbReference type="ARBA" id="ARBA00004370"/>
    </source>
</evidence>
<evidence type="ECO:0000313" key="12">
    <source>
        <dbReference type="Proteomes" id="UP000028760"/>
    </source>
</evidence>
<dbReference type="EMBL" id="AYCK01009096">
    <property type="status" value="NOT_ANNOTATED_CDS"/>
    <property type="molecule type" value="Genomic_DNA"/>
</dbReference>
<dbReference type="Ensembl" id="ENSPFOT00000010256.2">
    <property type="protein sequence ID" value="ENSPFOP00000010241.2"/>
    <property type="gene ID" value="ENSPFOG00000010157.2"/>
</dbReference>
<feature type="domain" description="MACPF" evidence="10">
    <location>
        <begin position="34"/>
        <end position="383"/>
    </location>
</feature>
<reference evidence="11" key="2">
    <citation type="submission" date="2025-08" db="UniProtKB">
        <authorList>
            <consortium name="Ensembl"/>
        </authorList>
    </citation>
    <scope>IDENTIFICATION</scope>
</reference>
<keyword evidence="5" id="KW-0204">Cytolysis</keyword>
<evidence type="ECO:0000259" key="10">
    <source>
        <dbReference type="PROSITE" id="PS51412"/>
    </source>
</evidence>
<evidence type="ECO:0000256" key="4">
    <source>
        <dbReference type="ARBA" id="ARBA00022525"/>
    </source>
</evidence>
<keyword evidence="4" id="KW-0964">Secreted</keyword>
<comment type="subcellular location">
    <subcellularLocation>
        <location evidence="1">Membrane</location>
    </subcellularLocation>
    <subcellularLocation>
        <location evidence="2">Secreted</location>
    </subcellularLocation>
</comment>
<keyword evidence="12" id="KW-1185">Reference proteome</keyword>
<evidence type="ECO:0000256" key="2">
    <source>
        <dbReference type="ARBA" id="ARBA00004613"/>
    </source>
</evidence>
<dbReference type="PROSITE" id="PS00279">
    <property type="entry name" value="MACPF_1"/>
    <property type="match status" value="1"/>
</dbReference>
<dbReference type="InterPro" id="IPR035892">
    <property type="entry name" value="C2_domain_sf"/>
</dbReference>
<evidence type="ECO:0000256" key="8">
    <source>
        <dbReference type="SAM" id="SignalP"/>
    </source>
</evidence>
<dbReference type="GO" id="GO:0031640">
    <property type="term" value="P:killing of cells of another organism"/>
    <property type="evidence" value="ECO:0007669"/>
    <property type="project" value="UniProtKB-KW"/>
</dbReference>
<dbReference type="PANTHER" id="PTHR46096:SF1">
    <property type="entry name" value="PERFORIN 1.5"/>
    <property type="match status" value="1"/>
</dbReference>
<dbReference type="InterPro" id="IPR020864">
    <property type="entry name" value="MACPF"/>
</dbReference>
<evidence type="ECO:0000256" key="6">
    <source>
        <dbReference type="ARBA" id="ARBA00023136"/>
    </source>
</evidence>
<organism evidence="11 12">
    <name type="scientific">Poecilia formosa</name>
    <name type="common">Amazon molly</name>
    <name type="synonym">Limia formosa</name>
    <dbReference type="NCBI Taxonomy" id="48698"/>
    <lineage>
        <taxon>Eukaryota</taxon>
        <taxon>Metazoa</taxon>
        <taxon>Chordata</taxon>
        <taxon>Craniata</taxon>
        <taxon>Vertebrata</taxon>
        <taxon>Euteleostomi</taxon>
        <taxon>Actinopterygii</taxon>
        <taxon>Neopterygii</taxon>
        <taxon>Teleostei</taxon>
        <taxon>Neoteleostei</taxon>
        <taxon>Acanthomorphata</taxon>
        <taxon>Ovalentaria</taxon>
        <taxon>Atherinomorphae</taxon>
        <taxon>Cyprinodontiformes</taxon>
        <taxon>Poeciliidae</taxon>
        <taxon>Poeciliinae</taxon>
        <taxon>Poecilia</taxon>
    </lineage>
</organism>
<reference evidence="12" key="1">
    <citation type="submission" date="2013-10" db="EMBL/GenBank/DDBJ databases">
        <authorList>
            <person name="Schartl M."/>
            <person name="Warren W."/>
        </authorList>
    </citation>
    <scope>NUCLEOTIDE SEQUENCE [LARGE SCALE GENOMIC DNA]</scope>
    <source>
        <strain evidence="12">female</strain>
    </source>
</reference>
<dbReference type="EMBL" id="AYCK01009095">
    <property type="status" value="NOT_ANNOTATED_CDS"/>
    <property type="molecule type" value="Genomic_DNA"/>
</dbReference>
<protein>
    <recommendedName>
        <fullName evidence="13">Perforin 1.2</fullName>
    </recommendedName>
</protein>
<dbReference type="PANTHER" id="PTHR46096">
    <property type="entry name" value="PERFORIN-1"/>
    <property type="match status" value="1"/>
</dbReference>
<evidence type="ECO:0000259" key="9">
    <source>
        <dbReference type="PROSITE" id="PS50004"/>
    </source>
</evidence>
<dbReference type="InterPro" id="IPR052784">
    <property type="entry name" value="Perforin-1_pore-forming"/>
</dbReference>
<proteinExistence type="inferred from homology"/>